<dbReference type="EMBL" id="AM475969">
    <property type="protein sequence ID" value="CAN61927.1"/>
    <property type="molecule type" value="Genomic_DNA"/>
</dbReference>
<dbReference type="AlphaFoldDB" id="A5BYP3"/>
<name>A5BYP3_VITVI</name>
<dbReference type="PANTHER" id="PTHR47481:SF22">
    <property type="entry name" value="RETROTRANSPOSON GAG DOMAIN-CONTAINING PROTEIN"/>
    <property type="match status" value="1"/>
</dbReference>
<protein>
    <recommendedName>
        <fullName evidence="3">Retrovirus-related Pol polyprotein from transposon RE1</fullName>
    </recommendedName>
</protein>
<feature type="region of interest" description="Disordered" evidence="1">
    <location>
        <begin position="71"/>
        <end position="90"/>
    </location>
</feature>
<evidence type="ECO:0008006" key="3">
    <source>
        <dbReference type="Google" id="ProtNLM"/>
    </source>
</evidence>
<dbReference type="PANTHER" id="PTHR47481">
    <property type="match status" value="1"/>
</dbReference>
<evidence type="ECO:0000256" key="1">
    <source>
        <dbReference type="SAM" id="MobiDB-lite"/>
    </source>
</evidence>
<reference evidence="2" key="1">
    <citation type="journal article" date="2007" name="PLoS ONE">
        <title>The first genome sequence of an elite grapevine cultivar (Pinot noir Vitis vinifera L.): coping with a highly heterozygous genome.</title>
        <authorList>
            <person name="Velasco R."/>
            <person name="Zharkikh A."/>
            <person name="Troggio M."/>
            <person name="Cartwright D.A."/>
            <person name="Cestaro A."/>
            <person name="Pruss D."/>
            <person name="Pindo M."/>
            <person name="FitzGerald L.M."/>
            <person name="Vezzulli S."/>
            <person name="Reid J."/>
            <person name="Malacarne G."/>
            <person name="Iliev D."/>
            <person name="Coppola G."/>
            <person name="Wardell B."/>
            <person name="Micheletti D."/>
            <person name="Macalma T."/>
            <person name="Facci M."/>
            <person name="Mitchell J.T."/>
            <person name="Perazzolli M."/>
            <person name="Eldredge G."/>
            <person name="Gatto P."/>
            <person name="Oyzerski R."/>
            <person name="Moretto M."/>
            <person name="Gutin N."/>
            <person name="Stefanini M."/>
            <person name="Chen Y."/>
            <person name="Segala C."/>
            <person name="Davenport C."/>
            <person name="Dematte L."/>
            <person name="Mraz A."/>
            <person name="Battilana J."/>
            <person name="Stormo K."/>
            <person name="Costa F."/>
            <person name="Tao Q."/>
            <person name="Si-Ammour A."/>
            <person name="Harkins T."/>
            <person name="Lackey A."/>
            <person name="Perbost C."/>
            <person name="Taillon B."/>
            <person name="Stella A."/>
            <person name="Solovyev V."/>
            <person name="Fawcett J.A."/>
            <person name="Sterck L."/>
            <person name="Vandepoele K."/>
            <person name="Grando S.M."/>
            <person name="Toppo S."/>
            <person name="Moser C."/>
            <person name="Lanchbury J."/>
            <person name="Bogden R."/>
            <person name="Skolnick M."/>
            <person name="Sgaramella V."/>
            <person name="Bhatnagar S.K."/>
            <person name="Fontana P."/>
            <person name="Gutin A."/>
            <person name="Van de Peer Y."/>
            <person name="Salamini F."/>
            <person name="Viola R."/>
        </authorList>
    </citation>
    <scope>NUCLEOTIDE SEQUENCE</scope>
</reference>
<accession>A5BYP3</accession>
<organism evidence="2">
    <name type="scientific">Vitis vinifera</name>
    <name type="common">Grape</name>
    <dbReference type="NCBI Taxonomy" id="29760"/>
    <lineage>
        <taxon>Eukaryota</taxon>
        <taxon>Viridiplantae</taxon>
        <taxon>Streptophyta</taxon>
        <taxon>Embryophyta</taxon>
        <taxon>Tracheophyta</taxon>
        <taxon>Spermatophyta</taxon>
        <taxon>Magnoliopsida</taxon>
        <taxon>eudicotyledons</taxon>
        <taxon>Gunneridae</taxon>
        <taxon>Pentapetalae</taxon>
        <taxon>rosids</taxon>
        <taxon>Vitales</taxon>
        <taxon>Vitaceae</taxon>
        <taxon>Viteae</taxon>
        <taxon>Vitis</taxon>
    </lineage>
</organism>
<dbReference type="Pfam" id="PF14223">
    <property type="entry name" value="Retrotran_gag_2"/>
    <property type="match status" value="1"/>
</dbReference>
<gene>
    <name evidence="2" type="ORF">VITISV_028564</name>
</gene>
<proteinExistence type="predicted"/>
<sequence>MVTLSKARSIQKEGPVSRSFAEVVRKDLGVVGDAVCLQPGESEILVLGGQLLLLDFDESFKAKRMLARESRRLKNKRSGNSDSCKLEVGRGVEGDPHTGVGVGKEGLSWQLISVDMFQPCDKTTLAGEDPSGKEVVALAKEEEPPKALELSCVPEEVLDSLPRSSSPYRRLTEIVGGDLPSFLSFRSIGGGSSEVTCHPPCPFALQAADRRSQRSGRTYPDRICRSSGCDVCECRVPFPEGVRIGEYPTCPLGESGWSLIRIAMHATCVSWGSPDRVDPDVKRISFWGVRMEFDPDSTACHVSSGGGVPTEPDRSSNQKSYWFMPRSSIFSKPFILLIPMATENSQLIIPNAQEPTKPLTMITIHNSIKLTPTNYLSWKTQMEAILIGYDLQKFIDGSHLAPPTTITTNNVVSTNPAYQTWLRQDKLLFGALVGTLSSTLVPLITQSKTSYEAWQILANTYARPSRGHIKQLKDHLKNNHQRLLSLLILLVSFHI</sequence>
<evidence type="ECO:0000313" key="2">
    <source>
        <dbReference type="EMBL" id="CAN61927.1"/>
    </source>
</evidence>